<reference evidence="1 2" key="1">
    <citation type="journal article" date="2014" name="Proc. Natl. Acad. Sci. U.S.A.">
        <title>Trajectory and genomic determinants of fungal-pathogen speciation and host adaptation.</title>
        <authorList>
            <person name="Hu X."/>
            <person name="Xiao G."/>
            <person name="Zheng P."/>
            <person name="Shang Y."/>
            <person name="Su Y."/>
            <person name="Zhang X."/>
            <person name="Liu X."/>
            <person name="Zhan S."/>
            <person name="St Leger R.J."/>
            <person name="Wang C."/>
        </authorList>
    </citation>
    <scope>NUCLEOTIDE SEQUENCE [LARGE SCALE GENOMIC DNA]</scope>
    <source>
        <strain evidence="1 2">ARSEF 1941</strain>
    </source>
</reference>
<name>A0A0B2X2F8_METAS</name>
<evidence type="ECO:0000313" key="2">
    <source>
        <dbReference type="Proteomes" id="UP000030816"/>
    </source>
</evidence>
<dbReference type="EMBL" id="AZHE01000003">
    <property type="protein sequence ID" value="KHN99922.1"/>
    <property type="molecule type" value="Genomic_DNA"/>
</dbReference>
<proteinExistence type="predicted"/>
<gene>
    <name evidence="1" type="ORF">MAM_01846</name>
</gene>
<evidence type="ECO:0000313" key="1">
    <source>
        <dbReference type="EMBL" id="KHN99922.1"/>
    </source>
</evidence>
<dbReference type="Proteomes" id="UP000030816">
    <property type="component" value="Unassembled WGS sequence"/>
</dbReference>
<comment type="caution">
    <text evidence="1">The sequence shown here is derived from an EMBL/GenBank/DDBJ whole genome shotgun (WGS) entry which is preliminary data.</text>
</comment>
<keyword evidence="2" id="KW-1185">Reference proteome</keyword>
<dbReference type="AlphaFoldDB" id="A0A0B2X2F8"/>
<accession>A0A0B2X2F8</accession>
<dbReference type="HOGENOM" id="CLU_2886292_0_0_1"/>
<dbReference type="RefSeq" id="XP_040680988.1">
    <property type="nucleotide sequence ID" value="XM_040820645.1"/>
</dbReference>
<organism evidence="1 2">
    <name type="scientific">Metarhizium album (strain ARSEF 1941)</name>
    <dbReference type="NCBI Taxonomy" id="1081103"/>
    <lineage>
        <taxon>Eukaryota</taxon>
        <taxon>Fungi</taxon>
        <taxon>Dikarya</taxon>
        <taxon>Ascomycota</taxon>
        <taxon>Pezizomycotina</taxon>
        <taxon>Sordariomycetes</taxon>
        <taxon>Hypocreomycetidae</taxon>
        <taxon>Hypocreales</taxon>
        <taxon>Clavicipitaceae</taxon>
        <taxon>Metarhizium</taxon>
    </lineage>
</organism>
<protein>
    <submittedName>
        <fullName evidence="1">Uncharacterized protein</fullName>
    </submittedName>
</protein>
<dbReference type="GeneID" id="63736301"/>
<sequence length="63" mass="6861">MSAYGNDSHRASQVARGLFRYEPSCITTRATELVTVTAGVTERDSARRLSALTANPNGIDYQI</sequence>